<dbReference type="KEGG" id="tcl:Tchl_0157"/>
<evidence type="ECO:0000256" key="11">
    <source>
        <dbReference type="HAMAP-Rule" id="MF_01920"/>
    </source>
</evidence>
<dbReference type="Gene3D" id="1.10.486.10">
    <property type="entry name" value="PCRA, domain 4"/>
    <property type="match status" value="1"/>
</dbReference>
<organism evidence="15 16">
    <name type="scientific">Thauera chlorobenzoica</name>
    <dbReference type="NCBI Taxonomy" id="96773"/>
    <lineage>
        <taxon>Bacteria</taxon>
        <taxon>Pseudomonadati</taxon>
        <taxon>Pseudomonadota</taxon>
        <taxon>Betaproteobacteria</taxon>
        <taxon>Rhodocyclales</taxon>
        <taxon>Zoogloeaceae</taxon>
        <taxon>Thauera</taxon>
    </lineage>
</organism>
<dbReference type="EC" id="5.6.2.4" evidence="11"/>
<evidence type="ECO:0000256" key="4">
    <source>
        <dbReference type="ARBA" id="ARBA00022801"/>
    </source>
</evidence>
<evidence type="ECO:0000256" key="12">
    <source>
        <dbReference type="PROSITE-ProRule" id="PRU00560"/>
    </source>
</evidence>
<dbReference type="CDD" id="cd17932">
    <property type="entry name" value="DEXQc_UvrD"/>
    <property type="match status" value="1"/>
</dbReference>
<evidence type="ECO:0000256" key="2">
    <source>
        <dbReference type="ARBA" id="ARBA00022705"/>
    </source>
</evidence>
<comment type="catalytic activity">
    <reaction evidence="10 11">
        <text>ATP + H2O = ADP + phosphate + H(+)</text>
        <dbReference type="Rhea" id="RHEA:13065"/>
        <dbReference type="ChEBI" id="CHEBI:15377"/>
        <dbReference type="ChEBI" id="CHEBI:15378"/>
        <dbReference type="ChEBI" id="CHEBI:30616"/>
        <dbReference type="ChEBI" id="CHEBI:43474"/>
        <dbReference type="ChEBI" id="CHEBI:456216"/>
        <dbReference type="EC" id="5.6.2.4"/>
    </reaction>
</comment>
<dbReference type="GO" id="GO:0006260">
    <property type="term" value="P:DNA replication"/>
    <property type="evidence" value="ECO:0007669"/>
    <property type="project" value="UniProtKB-UniRule"/>
</dbReference>
<dbReference type="Pfam" id="PF00580">
    <property type="entry name" value="UvrD-helicase"/>
    <property type="match status" value="1"/>
</dbReference>
<dbReference type="Gene3D" id="3.40.50.300">
    <property type="entry name" value="P-loop containing nucleotide triphosphate hydrolases"/>
    <property type="match status" value="2"/>
</dbReference>
<keyword evidence="7 11" id="KW-0238">DNA-binding</keyword>
<dbReference type="GO" id="GO:0005829">
    <property type="term" value="C:cytosol"/>
    <property type="evidence" value="ECO:0007669"/>
    <property type="project" value="TreeGrafter"/>
</dbReference>
<dbReference type="InterPro" id="IPR014016">
    <property type="entry name" value="UvrD-like_ATP-bd"/>
</dbReference>
<dbReference type="InterPro" id="IPR013986">
    <property type="entry name" value="DExx_box_DNA_helicase_dom_sf"/>
</dbReference>
<accession>A0A1L6F851</accession>
<evidence type="ECO:0000256" key="10">
    <source>
        <dbReference type="ARBA" id="ARBA00048988"/>
    </source>
</evidence>
<evidence type="ECO:0000256" key="7">
    <source>
        <dbReference type="ARBA" id="ARBA00023125"/>
    </source>
</evidence>
<dbReference type="InterPro" id="IPR014017">
    <property type="entry name" value="DNA_helicase_UvrD-like_C"/>
</dbReference>
<evidence type="ECO:0000256" key="5">
    <source>
        <dbReference type="ARBA" id="ARBA00022806"/>
    </source>
</evidence>
<name>A0A1L6F851_9RHOO</name>
<dbReference type="HAMAP" id="MF_01920">
    <property type="entry name" value="Helicase_Rep"/>
    <property type="match status" value="1"/>
</dbReference>
<dbReference type="PANTHER" id="PTHR11070">
    <property type="entry name" value="UVRD / RECB / PCRA DNA HELICASE FAMILY MEMBER"/>
    <property type="match status" value="1"/>
</dbReference>
<evidence type="ECO:0000256" key="8">
    <source>
        <dbReference type="ARBA" id="ARBA00023235"/>
    </source>
</evidence>
<comment type="similarity">
    <text evidence="1 11">Belongs to the helicase family. UvrD subfamily.</text>
</comment>
<dbReference type="GO" id="GO:0043138">
    <property type="term" value="F:3'-5' DNA helicase activity"/>
    <property type="evidence" value="ECO:0007669"/>
    <property type="project" value="UniProtKB-UniRule"/>
</dbReference>
<feature type="binding site" evidence="11">
    <location>
        <position position="281"/>
    </location>
    <ligand>
        <name>ATP</name>
        <dbReference type="ChEBI" id="CHEBI:30616"/>
    </ligand>
</feature>
<keyword evidence="3 11" id="KW-0547">Nucleotide-binding</keyword>
<dbReference type="PROSITE" id="PS51198">
    <property type="entry name" value="UVRD_HELICASE_ATP_BIND"/>
    <property type="match status" value="1"/>
</dbReference>
<reference evidence="15 16" key="1">
    <citation type="submission" date="2016-12" db="EMBL/GenBank/DDBJ databases">
        <title>Complete genome sequence of Thauera chlorobenzoica, a Betaproteobacterium degrading haloaromatics anaerobically to CO2 and halides.</title>
        <authorList>
            <person name="Goris T."/>
            <person name="Mergelsberg M."/>
            <person name="Boll M."/>
        </authorList>
    </citation>
    <scope>NUCLEOTIDE SEQUENCE [LARGE SCALE GENOMIC DNA]</scope>
    <source>
        <strain evidence="15 16">3CB1</strain>
    </source>
</reference>
<keyword evidence="8 11" id="KW-0413">Isomerase</keyword>
<comment type="subunit">
    <text evidence="11">Homodimer.</text>
</comment>
<evidence type="ECO:0000259" key="14">
    <source>
        <dbReference type="PROSITE" id="PS51217"/>
    </source>
</evidence>
<dbReference type="PANTHER" id="PTHR11070:SF64">
    <property type="entry name" value="ATP-DEPENDENT DNA HELICASE REP"/>
    <property type="match status" value="1"/>
</dbReference>
<evidence type="ECO:0000256" key="9">
    <source>
        <dbReference type="ARBA" id="ARBA00034617"/>
    </source>
</evidence>
<dbReference type="CDD" id="cd18807">
    <property type="entry name" value="SF1_C_UvrD"/>
    <property type="match status" value="1"/>
</dbReference>
<keyword evidence="16" id="KW-1185">Reference proteome</keyword>
<dbReference type="Proteomes" id="UP000185739">
    <property type="component" value="Chromosome"/>
</dbReference>
<dbReference type="InterPro" id="IPR005752">
    <property type="entry name" value="Helicase_Rep"/>
</dbReference>
<evidence type="ECO:0000256" key="6">
    <source>
        <dbReference type="ARBA" id="ARBA00022840"/>
    </source>
</evidence>
<evidence type="ECO:0000313" key="16">
    <source>
        <dbReference type="Proteomes" id="UP000185739"/>
    </source>
</evidence>
<keyword evidence="6 11" id="KW-0067">ATP-binding</keyword>
<feature type="domain" description="UvrD-like helicase C-terminal" evidence="14">
    <location>
        <begin position="284"/>
        <end position="559"/>
    </location>
</feature>
<sequence length="669" mass="75218">MPPTMSALLNAPQREAIRYLDGPCLVLAGAGSGKTRVITHKIAHLINECGIGPTNIAAITFTNKAAKEMQERVAHLMGGRVPKGLTVCTFHALGVRIIRQEATHCGLKPQFSILDASDTVQIVADVAGDNDKGIAKQMQWQISSWKNAMITPEEAAQLADNEIASVAAKLYKEYERTLRAYQAVDFDDLIALPVRLFDAHPEVRERWQNKLRYLLVDEYQDTNRAQYRLLRLLSGVRGAFTAVGDDDQAIYAWRGADVENLKLLQTDYPKLKVIKLEQNYRSSRRILEAANTVIAHNEKLFDKRLWSEHGTGEQIVVTNCRDAEHEAEWAATKIAAHKFEHRTRFKDYAVLYRGNHQARIIEQQLRNQRIPYVLSGGQSFFDKAEIRDLIAWLRLLANEDDDLAFIRAITTPRRGIGAATLEALGAYAGRRHISLFAAVFEEGAAQHLNAKQLAGVHEFAAYINRLQYRAPREPAAQLLEDLLAAIGYEAWLFEHCDTREAESKWNNVRDFVGWLGKKGEEDGKNLIELTQTIALMSMLDKDDPDFDGVQLATLHASKGLEFPHVFLVGVEEGLLPHQSSIDEDKVEEERRLMYVGITRAQRSLNLTWCERRKSGKEFRPCEPSRFIAEMGGDIKLNDRKTAAPVSKEEGKARLANLMAMLEGRGTQGG</sequence>
<evidence type="ECO:0000313" key="15">
    <source>
        <dbReference type="EMBL" id="APR03033.1"/>
    </source>
</evidence>
<keyword evidence="4 11" id="KW-0378">Hydrolase</keyword>
<keyword evidence="5 11" id="KW-0347">Helicase</keyword>
<dbReference type="GO" id="GO:0016887">
    <property type="term" value="F:ATP hydrolysis activity"/>
    <property type="evidence" value="ECO:0007669"/>
    <property type="project" value="RHEA"/>
</dbReference>
<feature type="binding site" evidence="12">
    <location>
        <begin position="28"/>
        <end position="35"/>
    </location>
    <ligand>
        <name>ATP</name>
        <dbReference type="ChEBI" id="CHEBI:30616"/>
    </ligand>
</feature>
<dbReference type="PROSITE" id="PS51217">
    <property type="entry name" value="UVRD_HELICASE_CTER"/>
    <property type="match status" value="1"/>
</dbReference>
<dbReference type="GO" id="GO:0003697">
    <property type="term" value="F:single-stranded DNA binding"/>
    <property type="evidence" value="ECO:0007669"/>
    <property type="project" value="UniProtKB-UniRule"/>
</dbReference>
<dbReference type="InterPro" id="IPR027417">
    <property type="entry name" value="P-loop_NTPase"/>
</dbReference>
<dbReference type="Gene3D" id="1.10.10.160">
    <property type="match status" value="1"/>
</dbReference>
<keyword evidence="2 11" id="KW-0235">DNA replication</keyword>
<protein>
    <recommendedName>
        <fullName evidence="11">ATP-dependent DNA helicase Rep</fullName>
        <ecNumber evidence="11">5.6.2.4</ecNumber>
    </recommendedName>
    <alternativeName>
        <fullName evidence="11">DNA 3'-5' helicase Rep</fullName>
    </alternativeName>
</protein>
<comment type="catalytic activity">
    <reaction evidence="9 11">
        <text>Couples ATP hydrolysis with the unwinding of duplex DNA by translocating in the 3'-5' direction.</text>
        <dbReference type="EC" id="5.6.2.4"/>
    </reaction>
</comment>
<feature type="domain" description="UvrD-like helicase ATP-binding" evidence="13">
    <location>
        <begin position="7"/>
        <end position="283"/>
    </location>
</feature>
<dbReference type="STRING" id="96773.Tchl_0157"/>
<dbReference type="InterPro" id="IPR000212">
    <property type="entry name" value="DNA_helicase_UvrD/REP"/>
</dbReference>
<dbReference type="GO" id="GO:0000725">
    <property type="term" value="P:recombinational repair"/>
    <property type="evidence" value="ECO:0007669"/>
    <property type="project" value="TreeGrafter"/>
</dbReference>
<dbReference type="EMBL" id="CP018839">
    <property type="protein sequence ID" value="APR03033.1"/>
    <property type="molecule type" value="Genomic_DNA"/>
</dbReference>
<evidence type="ECO:0000256" key="3">
    <source>
        <dbReference type="ARBA" id="ARBA00022741"/>
    </source>
</evidence>
<evidence type="ECO:0000256" key="1">
    <source>
        <dbReference type="ARBA" id="ARBA00009922"/>
    </source>
</evidence>
<dbReference type="Pfam" id="PF13361">
    <property type="entry name" value="UvrD_C"/>
    <property type="match status" value="1"/>
</dbReference>
<gene>
    <name evidence="11" type="primary">rep</name>
    <name evidence="15" type="ORF">Tchl_0157</name>
</gene>
<dbReference type="GO" id="GO:0005524">
    <property type="term" value="F:ATP binding"/>
    <property type="evidence" value="ECO:0007669"/>
    <property type="project" value="UniProtKB-UniRule"/>
</dbReference>
<proteinExistence type="inferred from homology"/>
<dbReference type="SUPFAM" id="SSF52540">
    <property type="entry name" value="P-loop containing nucleoside triphosphate hydrolases"/>
    <property type="match status" value="1"/>
</dbReference>
<dbReference type="AlphaFoldDB" id="A0A1L6F851"/>
<evidence type="ECO:0000259" key="13">
    <source>
        <dbReference type="PROSITE" id="PS51198"/>
    </source>
</evidence>
<comment type="function">
    <text evidence="11">Rep helicase is a single-stranded DNA-dependent ATPase involved in DNA replication; it can initiate unwinding at a nick in the DNA. It binds to the single-stranded DNA and acts in a progressive fashion along the DNA in the 3' to 5' direction.</text>
</comment>